<organism evidence="1 2">
    <name type="scientific">Candidatus Komeilibacteria bacterium CG11_big_fil_rev_8_21_14_0_20_36_20</name>
    <dbReference type="NCBI Taxonomy" id="1974477"/>
    <lineage>
        <taxon>Bacteria</taxon>
        <taxon>Candidatus Komeiliibacteriota</taxon>
    </lineage>
</organism>
<protein>
    <submittedName>
        <fullName evidence="1">Uncharacterized protein</fullName>
    </submittedName>
</protein>
<reference evidence="1 2" key="1">
    <citation type="submission" date="2017-09" db="EMBL/GenBank/DDBJ databases">
        <title>Depth-based differentiation of microbial function through sediment-hosted aquifers and enrichment of novel symbionts in the deep terrestrial subsurface.</title>
        <authorList>
            <person name="Probst A.J."/>
            <person name="Ladd B."/>
            <person name="Jarett J.K."/>
            <person name="Geller-Mcgrath D.E."/>
            <person name="Sieber C.M."/>
            <person name="Emerson J.B."/>
            <person name="Anantharaman K."/>
            <person name="Thomas B.C."/>
            <person name="Malmstrom R."/>
            <person name="Stieglmeier M."/>
            <person name="Klingl A."/>
            <person name="Woyke T."/>
            <person name="Ryan C.M."/>
            <person name="Banfield J.F."/>
        </authorList>
    </citation>
    <scope>NUCLEOTIDE SEQUENCE [LARGE SCALE GENOMIC DNA]</scope>
    <source>
        <strain evidence="1">CG11_big_fil_rev_8_21_14_0_20_36_20</strain>
    </source>
</reference>
<comment type="caution">
    <text evidence="1">The sequence shown here is derived from an EMBL/GenBank/DDBJ whole genome shotgun (WGS) entry which is preliminary data.</text>
</comment>
<name>A0A2H0NDF7_9BACT</name>
<sequence>MEHLLPKEVPTVGTVIGLGYEFASEQYIYESTVIRTGEIIQNPETENEKIRYSILLADQKHECFYQDGKWSVTIIGLKGSYPATVTIQTK</sequence>
<evidence type="ECO:0000313" key="1">
    <source>
        <dbReference type="EMBL" id="PIR06932.1"/>
    </source>
</evidence>
<dbReference type="EMBL" id="PCWQ01000007">
    <property type="protein sequence ID" value="PIR06932.1"/>
    <property type="molecule type" value="Genomic_DNA"/>
</dbReference>
<gene>
    <name evidence="1" type="ORF">COV55_00710</name>
</gene>
<dbReference type="AlphaFoldDB" id="A0A2H0NDF7"/>
<dbReference type="Proteomes" id="UP000230564">
    <property type="component" value="Unassembled WGS sequence"/>
</dbReference>
<proteinExistence type="predicted"/>
<accession>A0A2H0NDF7</accession>
<evidence type="ECO:0000313" key="2">
    <source>
        <dbReference type="Proteomes" id="UP000230564"/>
    </source>
</evidence>